<dbReference type="CDD" id="cd00914">
    <property type="entry name" value="PCD_DCoH_subfamily_b"/>
    <property type="match status" value="1"/>
</dbReference>
<dbReference type="NCBIfam" id="NF002018">
    <property type="entry name" value="PRK00823.1-3"/>
    <property type="match status" value="1"/>
</dbReference>
<protein>
    <recommendedName>
        <fullName evidence="4">Putative pterin-4-alpha-carbinolamine dehydratase</fullName>
        <shortName evidence="4">PHS</shortName>
        <ecNumber evidence="4">4.2.1.96</ecNumber>
    </recommendedName>
    <alternativeName>
        <fullName evidence="4">4-alpha-hydroxy-tetrahydropterin dehydratase</fullName>
    </alternativeName>
    <alternativeName>
        <fullName evidence="4">Pterin carbinolamine dehydratase</fullName>
        <shortName evidence="4">PCD</shortName>
    </alternativeName>
</protein>
<dbReference type="EC" id="4.2.1.96" evidence="4"/>
<evidence type="ECO:0000313" key="6">
    <source>
        <dbReference type="EMBL" id="TSE19519.1"/>
    </source>
</evidence>
<dbReference type="GO" id="GO:0008124">
    <property type="term" value="F:4-alpha-hydroxytetrahydrobiopterin dehydratase activity"/>
    <property type="evidence" value="ECO:0007669"/>
    <property type="project" value="UniProtKB-UniRule"/>
</dbReference>
<reference evidence="6 8" key="2">
    <citation type="submission" date="2019-07" db="EMBL/GenBank/DDBJ databases">
        <title>Tepidimonas ignava SPS-1037 draft genome.</title>
        <authorList>
            <person name="Da Costa M.S."/>
            <person name="Froufe H.J.C."/>
            <person name="Egas C."/>
            <person name="Albuquerque L."/>
        </authorList>
    </citation>
    <scope>NUCLEOTIDE SEQUENCE [LARGE SCALE GENOMIC DNA]</scope>
    <source>
        <strain evidence="6 8">SPS-1037</strain>
    </source>
</reference>
<evidence type="ECO:0000256" key="2">
    <source>
        <dbReference type="ARBA" id="ARBA00006472"/>
    </source>
</evidence>
<evidence type="ECO:0000313" key="7">
    <source>
        <dbReference type="Proteomes" id="UP000295536"/>
    </source>
</evidence>
<dbReference type="PANTHER" id="PTHR12599:SF0">
    <property type="entry name" value="PTERIN-4-ALPHA-CARBINOLAMINE DEHYDRATASE"/>
    <property type="match status" value="1"/>
</dbReference>
<evidence type="ECO:0000313" key="8">
    <source>
        <dbReference type="Proteomes" id="UP000315577"/>
    </source>
</evidence>
<dbReference type="Proteomes" id="UP000295536">
    <property type="component" value="Unassembled WGS sequence"/>
</dbReference>
<dbReference type="SUPFAM" id="SSF55248">
    <property type="entry name" value="PCD-like"/>
    <property type="match status" value="1"/>
</dbReference>
<organism evidence="5 7">
    <name type="scientific">Tepidimonas ignava</name>
    <dbReference type="NCBI Taxonomy" id="114249"/>
    <lineage>
        <taxon>Bacteria</taxon>
        <taxon>Pseudomonadati</taxon>
        <taxon>Pseudomonadota</taxon>
        <taxon>Betaproteobacteria</taxon>
        <taxon>Burkholderiales</taxon>
        <taxon>Tepidimonas</taxon>
    </lineage>
</organism>
<dbReference type="InterPro" id="IPR001533">
    <property type="entry name" value="Pterin_deHydtase"/>
</dbReference>
<dbReference type="RefSeq" id="WP_132962231.1">
    <property type="nucleotide sequence ID" value="NZ_SMAH01000005.1"/>
</dbReference>
<comment type="caution">
    <text evidence="5">The sequence shown here is derived from an EMBL/GenBank/DDBJ whole genome shotgun (WGS) entry which is preliminary data.</text>
</comment>
<dbReference type="PANTHER" id="PTHR12599">
    <property type="entry name" value="PTERIN-4-ALPHA-CARBINOLAMINE DEHYDRATASE"/>
    <property type="match status" value="1"/>
</dbReference>
<comment type="similarity">
    <text evidence="2 4">Belongs to the pterin-4-alpha-carbinolamine dehydratase family.</text>
</comment>
<dbReference type="EMBL" id="SMAH01000005">
    <property type="protein sequence ID" value="TCS98357.1"/>
    <property type="molecule type" value="Genomic_DNA"/>
</dbReference>
<comment type="catalytic activity">
    <reaction evidence="1 4">
        <text>(4aS,6R)-4a-hydroxy-L-erythro-5,6,7,8-tetrahydrobiopterin = (6R)-L-erythro-6,7-dihydrobiopterin + H2O</text>
        <dbReference type="Rhea" id="RHEA:11920"/>
        <dbReference type="ChEBI" id="CHEBI:15377"/>
        <dbReference type="ChEBI" id="CHEBI:15642"/>
        <dbReference type="ChEBI" id="CHEBI:43120"/>
        <dbReference type="EC" id="4.2.1.96"/>
    </reaction>
</comment>
<dbReference type="AlphaFoldDB" id="A0A4V2UW58"/>
<sequence>MTKLEGAALTAALAQVPAWMFDAQRHAIRRALRLADFNAAFGLMTRVALEAERRNHHPEWSNVYDRVDIVLTTHDAGGLTERDIALARFIDAAAVALGARDA</sequence>
<dbReference type="Gene3D" id="3.30.1360.20">
    <property type="entry name" value="Transcriptional coactivator/pterin dehydratase"/>
    <property type="match status" value="1"/>
</dbReference>
<dbReference type="GO" id="GO:0006729">
    <property type="term" value="P:tetrahydrobiopterin biosynthetic process"/>
    <property type="evidence" value="ECO:0007669"/>
    <property type="project" value="InterPro"/>
</dbReference>
<proteinExistence type="inferred from homology"/>
<dbReference type="Pfam" id="PF01329">
    <property type="entry name" value="Pterin_4a"/>
    <property type="match status" value="1"/>
</dbReference>
<dbReference type="Proteomes" id="UP000315577">
    <property type="component" value="Unassembled WGS sequence"/>
</dbReference>
<dbReference type="OrthoDB" id="9794987at2"/>
<keyword evidence="8" id="KW-1185">Reference proteome</keyword>
<accession>A0A4V2UW58</accession>
<name>A0A4V2UW58_9BURK</name>
<keyword evidence="3 4" id="KW-0456">Lyase</keyword>
<gene>
    <name evidence="6" type="primary">phhB</name>
    <name evidence="5" type="ORF">EDC36_105114</name>
    <name evidence="6" type="ORF">Tigna_02139</name>
</gene>
<evidence type="ECO:0000256" key="4">
    <source>
        <dbReference type="HAMAP-Rule" id="MF_00434"/>
    </source>
</evidence>
<dbReference type="HAMAP" id="MF_00434">
    <property type="entry name" value="Pterin_4_alpha"/>
    <property type="match status" value="1"/>
</dbReference>
<dbReference type="EMBL" id="VJNC01000016">
    <property type="protein sequence ID" value="TSE19519.1"/>
    <property type="molecule type" value="Genomic_DNA"/>
</dbReference>
<dbReference type="InterPro" id="IPR036428">
    <property type="entry name" value="PCD_sf"/>
</dbReference>
<evidence type="ECO:0000313" key="5">
    <source>
        <dbReference type="EMBL" id="TCS98357.1"/>
    </source>
</evidence>
<reference evidence="5 7" key="1">
    <citation type="submission" date="2019-03" db="EMBL/GenBank/DDBJ databases">
        <title>Genomic Encyclopedia of Type Strains, Phase IV (KMG-IV): sequencing the most valuable type-strain genomes for metagenomic binning, comparative biology and taxonomic classification.</title>
        <authorList>
            <person name="Goeker M."/>
        </authorList>
    </citation>
    <scope>NUCLEOTIDE SEQUENCE [LARGE SCALE GENOMIC DNA]</scope>
    <source>
        <strain evidence="5 7">DSM 12034</strain>
    </source>
</reference>
<evidence type="ECO:0000256" key="3">
    <source>
        <dbReference type="ARBA" id="ARBA00023239"/>
    </source>
</evidence>
<evidence type="ECO:0000256" key="1">
    <source>
        <dbReference type="ARBA" id="ARBA00001554"/>
    </source>
</evidence>